<reference evidence="10" key="1">
    <citation type="submission" date="2021-01" db="EMBL/GenBank/DDBJ databases">
        <authorList>
            <person name="Corre E."/>
            <person name="Pelletier E."/>
            <person name="Niang G."/>
            <person name="Scheremetjew M."/>
            <person name="Finn R."/>
            <person name="Kale V."/>
            <person name="Holt S."/>
            <person name="Cochrane G."/>
            <person name="Meng A."/>
            <person name="Brown T."/>
            <person name="Cohen L."/>
        </authorList>
    </citation>
    <scope>NUCLEOTIDE SEQUENCE</scope>
    <source>
        <strain evidence="10">NY070348D</strain>
    </source>
</reference>
<evidence type="ECO:0000256" key="4">
    <source>
        <dbReference type="ARBA" id="ARBA00022452"/>
    </source>
</evidence>
<evidence type="ECO:0000256" key="9">
    <source>
        <dbReference type="ARBA" id="ARBA00023136"/>
    </source>
</evidence>
<dbReference type="Gene3D" id="2.40.160.10">
    <property type="entry name" value="Porin"/>
    <property type="match status" value="1"/>
</dbReference>
<evidence type="ECO:0000256" key="6">
    <source>
        <dbReference type="ARBA" id="ARBA00022787"/>
    </source>
</evidence>
<dbReference type="GO" id="GO:0008320">
    <property type="term" value="F:protein transmembrane transporter activity"/>
    <property type="evidence" value="ECO:0007669"/>
    <property type="project" value="InterPro"/>
</dbReference>
<comment type="similarity">
    <text evidence="2">Belongs to the Tom40 family.</text>
</comment>
<evidence type="ECO:0000256" key="1">
    <source>
        <dbReference type="ARBA" id="ARBA00004374"/>
    </source>
</evidence>
<keyword evidence="3" id="KW-0813">Transport</keyword>
<dbReference type="InterPro" id="IPR023614">
    <property type="entry name" value="Porin_dom_sf"/>
</dbReference>
<dbReference type="Pfam" id="PF01459">
    <property type="entry name" value="Porin_3"/>
    <property type="match status" value="1"/>
</dbReference>
<organism evidence="10">
    <name type="scientific">Mucochytrium quahogii</name>
    <dbReference type="NCBI Taxonomy" id="96639"/>
    <lineage>
        <taxon>Eukaryota</taxon>
        <taxon>Sar</taxon>
        <taxon>Stramenopiles</taxon>
        <taxon>Bigyra</taxon>
        <taxon>Labyrinthulomycetes</taxon>
        <taxon>Thraustochytrida</taxon>
        <taxon>Thraustochytriidae</taxon>
        <taxon>Mucochytrium</taxon>
    </lineage>
</organism>
<accession>A0A7S2R748</accession>
<keyword evidence="6" id="KW-1000">Mitochondrion outer membrane</keyword>
<name>A0A7S2R748_9STRA</name>
<keyword evidence="5" id="KW-0812">Transmembrane</keyword>
<evidence type="ECO:0000256" key="5">
    <source>
        <dbReference type="ARBA" id="ARBA00022692"/>
    </source>
</evidence>
<dbReference type="InterPro" id="IPR037930">
    <property type="entry name" value="Tom40"/>
</dbReference>
<protein>
    <recommendedName>
        <fullName evidence="11">Mitochondrial import receptor subunit TOM40</fullName>
    </recommendedName>
</protein>
<dbReference type="GO" id="GO:0030150">
    <property type="term" value="P:protein import into mitochondrial matrix"/>
    <property type="evidence" value="ECO:0007669"/>
    <property type="project" value="InterPro"/>
</dbReference>
<keyword evidence="8" id="KW-0496">Mitochondrion</keyword>
<evidence type="ECO:0000313" key="10">
    <source>
        <dbReference type="EMBL" id="CAD9662616.1"/>
    </source>
</evidence>
<gene>
    <name evidence="10" type="ORF">QSP1433_LOCUS388</name>
</gene>
<keyword evidence="4" id="KW-1134">Transmembrane beta strand</keyword>
<evidence type="ECO:0000256" key="3">
    <source>
        <dbReference type="ARBA" id="ARBA00022448"/>
    </source>
</evidence>
<evidence type="ECO:0008006" key="11">
    <source>
        <dbReference type="Google" id="ProtNLM"/>
    </source>
</evidence>
<comment type="subcellular location">
    <subcellularLocation>
        <location evidence="1">Mitochondrion outer membrane</location>
        <topology evidence="1">Multi-pass membrane protein</topology>
    </subcellularLocation>
</comment>
<keyword evidence="7" id="KW-0653">Protein transport</keyword>
<keyword evidence="9" id="KW-0472">Membrane</keyword>
<evidence type="ECO:0000256" key="7">
    <source>
        <dbReference type="ARBA" id="ARBA00022927"/>
    </source>
</evidence>
<proteinExistence type="inferred from homology"/>
<evidence type="ECO:0000256" key="8">
    <source>
        <dbReference type="ARBA" id="ARBA00023128"/>
    </source>
</evidence>
<dbReference type="AlphaFoldDB" id="A0A7S2R748"/>
<evidence type="ECO:0000256" key="2">
    <source>
        <dbReference type="ARBA" id="ARBA00010510"/>
    </source>
</evidence>
<dbReference type="GO" id="GO:0005741">
    <property type="term" value="C:mitochondrial outer membrane"/>
    <property type="evidence" value="ECO:0007669"/>
    <property type="project" value="UniProtKB-SubCell"/>
</dbReference>
<dbReference type="CDD" id="cd07305">
    <property type="entry name" value="Porin3_Tom40"/>
    <property type="match status" value="1"/>
</dbReference>
<sequence length="358" mass="38998">MVFFGDDGALRWVLPTAECAPAMTPIGELSANADAQSASQAAAAAAAAKAKAEGKPIGTATQVSAAEQLEAEKLRQQQLQVNSGARTNPGAFESADQDAKRVLNPEYFDGFRMIVNKPLSQRFQSTHEFWLGSQMLQAGNQYNFSVVCTPTDATLLRGQLNPSGQLDARWHQQFTPNFMSRVIASLNPDSSRSVMQADLEYKGSDYTAGMKFSQGPYVGVSYFQAVTKNIALGGEGFYHHAQGYSHIFARGKYHDDKNIATATYTTLNTFAANYVRKVSDRVSLAAEIEVNLTNNESLMNMGWEFALRTARVSGTVSTEGIVAAQVIQMLDPTLSLYFNAILDYSKDSNRFGYGVQIG</sequence>
<dbReference type="InterPro" id="IPR027246">
    <property type="entry name" value="Porin_Euk/Tom40"/>
</dbReference>
<dbReference type="PANTHER" id="PTHR10802">
    <property type="entry name" value="MITOCHONDRIAL IMPORT RECEPTOR SUBUNIT TOM40"/>
    <property type="match status" value="1"/>
</dbReference>
<dbReference type="EMBL" id="HBHK01000596">
    <property type="protein sequence ID" value="CAD9662616.1"/>
    <property type="molecule type" value="Transcribed_RNA"/>
</dbReference>